<dbReference type="Proteomes" id="UP000249377">
    <property type="component" value="Unassembled WGS sequence"/>
</dbReference>
<name>A0A328UIA7_9FIRM</name>
<gene>
    <name evidence="1" type="ORF">DPQ25_03100</name>
</gene>
<dbReference type="AlphaFoldDB" id="A0A328UIA7"/>
<dbReference type="EMBL" id="QLYR01000001">
    <property type="protein sequence ID" value="RAQ30502.1"/>
    <property type="molecule type" value="Genomic_DNA"/>
</dbReference>
<dbReference type="RefSeq" id="WP_112331699.1">
    <property type="nucleotide sequence ID" value="NZ_JADPHD010000001.1"/>
</dbReference>
<reference evidence="1 2" key="1">
    <citation type="submission" date="2018-06" db="EMBL/GenBank/DDBJ databases">
        <title>Noncontiguous genome sequence of Ruminococcaceae bacterium ASD2818.</title>
        <authorList>
            <person name="Chaplin A.V."/>
            <person name="Sokolova S.R."/>
            <person name="Kochetkova T.O."/>
            <person name="Goltsov A.Y."/>
            <person name="Trofimov D.Y."/>
            <person name="Efimov B.A."/>
        </authorList>
    </citation>
    <scope>NUCLEOTIDE SEQUENCE [LARGE SCALE GENOMIC DNA]</scope>
    <source>
        <strain evidence="1 2">ASD2818</strain>
    </source>
</reference>
<proteinExistence type="predicted"/>
<evidence type="ECO:0000313" key="1">
    <source>
        <dbReference type="EMBL" id="RAQ30502.1"/>
    </source>
</evidence>
<keyword evidence="2" id="KW-1185">Reference proteome</keyword>
<comment type="caution">
    <text evidence="1">The sequence shown here is derived from an EMBL/GenBank/DDBJ whole genome shotgun (WGS) entry which is preliminary data.</text>
</comment>
<protein>
    <submittedName>
        <fullName evidence="1">Uncharacterized protein</fullName>
    </submittedName>
</protein>
<sequence length="73" mass="8010">MINNIPVGLPGEEAGWNSGLYIALGGVDLLHGDSDFEGYFSSLPEDAQLRLLQKSGHSAEALRENIRELQKRD</sequence>
<accession>A0A328UIA7</accession>
<evidence type="ECO:0000313" key="2">
    <source>
        <dbReference type="Proteomes" id="UP000249377"/>
    </source>
</evidence>
<organism evidence="1 2">
    <name type="scientific">Hydrogeniiclostridium mannosilyticum</name>
    <dbReference type="NCBI Taxonomy" id="2764322"/>
    <lineage>
        <taxon>Bacteria</taxon>
        <taxon>Bacillati</taxon>
        <taxon>Bacillota</taxon>
        <taxon>Clostridia</taxon>
        <taxon>Eubacteriales</taxon>
        <taxon>Acutalibacteraceae</taxon>
        <taxon>Hydrogeniiclostridium</taxon>
    </lineage>
</organism>